<organism evidence="2 3">
    <name type="scientific">Roseomonas mucosa</name>
    <dbReference type="NCBI Taxonomy" id="207340"/>
    <lineage>
        <taxon>Bacteria</taxon>
        <taxon>Pseudomonadati</taxon>
        <taxon>Pseudomonadota</taxon>
        <taxon>Alphaproteobacteria</taxon>
        <taxon>Acetobacterales</taxon>
        <taxon>Roseomonadaceae</taxon>
        <taxon>Roseomonas</taxon>
    </lineage>
</organism>
<dbReference type="InterPro" id="IPR009367">
    <property type="entry name" value="Elm1-like"/>
</dbReference>
<feature type="region of interest" description="Disordered" evidence="1">
    <location>
        <begin position="378"/>
        <end position="404"/>
    </location>
</feature>
<dbReference type="PANTHER" id="PTHR33986">
    <property type="entry name" value="OS02G0535700 PROTEIN"/>
    <property type="match status" value="1"/>
</dbReference>
<evidence type="ECO:0008006" key="4">
    <source>
        <dbReference type="Google" id="ProtNLM"/>
    </source>
</evidence>
<dbReference type="PANTHER" id="PTHR33986:SF15">
    <property type="entry name" value="MITOCHONDRIAL FISSION PROTEIN ELM1"/>
    <property type="match status" value="1"/>
</dbReference>
<accession>A0A1S8D9Q9</accession>
<dbReference type="AlphaFoldDB" id="A0A1S8D9Q9"/>
<evidence type="ECO:0000313" key="3">
    <source>
        <dbReference type="Proteomes" id="UP000054844"/>
    </source>
</evidence>
<evidence type="ECO:0000256" key="1">
    <source>
        <dbReference type="SAM" id="MobiDB-lite"/>
    </source>
</evidence>
<dbReference type="RefSeq" id="WP_076970108.1">
    <property type="nucleotide sequence ID" value="NZ_LLWF02000007.1"/>
</dbReference>
<dbReference type="Proteomes" id="UP000054844">
    <property type="component" value="Unassembled WGS sequence"/>
</dbReference>
<dbReference type="EMBL" id="LLWF02000007">
    <property type="protein sequence ID" value="ONH84474.1"/>
    <property type="molecule type" value="Genomic_DNA"/>
</dbReference>
<dbReference type="STRING" id="207340.APZ41_004355"/>
<comment type="caution">
    <text evidence="2">The sequence shown here is derived from an EMBL/GenBank/DDBJ whole genome shotgun (WGS) entry which is preliminary data.</text>
</comment>
<evidence type="ECO:0000313" key="2">
    <source>
        <dbReference type="EMBL" id="ONH84474.1"/>
    </source>
</evidence>
<dbReference type="Pfam" id="PF06258">
    <property type="entry name" value="Mito_fiss_Elm1"/>
    <property type="match status" value="1"/>
</dbReference>
<reference evidence="2" key="1">
    <citation type="submission" date="2016-12" db="EMBL/GenBank/DDBJ databases">
        <title>Draft genome sequence of Roseomonas mucosa strain AU37, isolated from a peripheral intravenous catheter.</title>
        <authorList>
            <person name="Choudhury M.A."/>
            <person name="Sidjabat H.E."/>
            <person name="Wailan A.M."/>
            <person name="Zhang L."/>
            <person name="Marsh N.M."/>
            <person name="Rickard C.M."/>
            <person name="Davies M."/>
            <person name="Mcmillan D.J."/>
        </authorList>
    </citation>
    <scope>NUCLEOTIDE SEQUENCE [LARGE SCALE GENOMIC DNA]</scope>
    <source>
        <strain evidence="2">AU37</strain>
    </source>
</reference>
<name>A0A1S8D9Q9_9PROT</name>
<sequence length="404" mass="42816">MGETDSTKAPRVHERAHEGAHQGFLVWALLGPRTGDNNQVLALAEAVADACGGVVEAIPLRHNLLRLLPTRFGGIGLASLDRASRARLAPPWPDLVIGVGRRSVPAARWVRASSGGRTRIVQIGRPRCHPGRFDLVLTTPQYGVPPGPAVLEQPLSLTRQTPEKLAAAAVAWGGELERFPAPRRALLLGGPSWPWRLHPEEVESACHALLARARDEGGSVLAIASRRTPAVLAGRLRRILAGAPVPAALLEGAGERNPYPGLLALADEFAVTADSVAMASETVATGRPVTLIPVRANRPGGAWLRAMRALRLADAGQAAPPWLRIPGRAWGGLVRRGWAGWPRDLWFFWQGLEHHRLTEGRSPPPPVAAAAVERIRPLLPAGAGGTGPGSDPRAPGHPGGYASP</sequence>
<gene>
    <name evidence="2" type="ORF">APZ41_004355</name>
</gene>
<keyword evidence="3" id="KW-1185">Reference proteome</keyword>
<protein>
    <recommendedName>
        <fullName evidence="4">Nucleoside-diphosphate-sugar epimerase</fullName>
    </recommendedName>
</protein>
<dbReference type="OrthoDB" id="272235at2"/>
<proteinExistence type="predicted"/>